<proteinExistence type="predicted"/>
<dbReference type="PROSITE" id="PS51318">
    <property type="entry name" value="TAT"/>
    <property type="match status" value="1"/>
</dbReference>
<dbReference type="InterPro" id="IPR036188">
    <property type="entry name" value="FAD/NAD-bd_sf"/>
</dbReference>
<dbReference type="Proteomes" id="UP000236379">
    <property type="component" value="Unassembled WGS sequence"/>
</dbReference>
<gene>
    <name evidence="2" type="ORF">CVO96_07320</name>
</gene>
<reference evidence="2 3" key="1">
    <citation type="submission" date="2018-01" db="EMBL/GenBank/DDBJ databases">
        <title>Deinococcus koreensis sp. nov., a radiation-resistant bacterium isolated from river water.</title>
        <authorList>
            <person name="Choi A."/>
        </authorList>
    </citation>
    <scope>NUCLEOTIDE SEQUENCE [LARGE SCALE GENOMIC DNA]</scope>
    <source>
        <strain evidence="2 3">SJW1-2</strain>
    </source>
</reference>
<comment type="caution">
    <text evidence="2">The sequence shown here is derived from an EMBL/GenBank/DDBJ whole genome shotgun (WGS) entry which is preliminary data.</text>
</comment>
<dbReference type="Gene3D" id="3.50.50.60">
    <property type="entry name" value="FAD/NAD(P)-binding domain"/>
    <property type="match status" value="1"/>
</dbReference>
<accession>A0A2K3V2D2</accession>
<dbReference type="OrthoDB" id="231484at2"/>
<dbReference type="SUPFAM" id="SSF51905">
    <property type="entry name" value="FAD/NAD(P)-binding domain"/>
    <property type="match status" value="1"/>
</dbReference>
<dbReference type="Pfam" id="PF13450">
    <property type="entry name" value="NAD_binding_8"/>
    <property type="match status" value="1"/>
</dbReference>
<protein>
    <submittedName>
        <fullName evidence="2">FAD-dependent oxidoreductase</fullName>
    </submittedName>
</protein>
<sequence>MDSERDSSPSPDAPAPEPGPTADDRALGMHRPIERRDFLNGLAYTAAAVAAQGLMPWGRAHAGGAGGPAAGPYPPATQGAVVGQTGAASAVMHALRDGTLTPGAGVSTGETFDLVVVGAGISGLSAAHEFGRLNPGARVLILDPLEDIGGHASRNEFRVGGKILIGYGGSQSLQTPSYFSPAVNALLGSVGIEPRKFEGYYDGEWFDQRGLGSGVYFDPAVWGRAATVLETKEVADWVSRTPLNTRARRELTELIDAPRDYLPGRSAAQKRALLADTTYRDFLLKIAQVDPQIATFYQDSTREYFGSGIDQVGALDAWANGNPGLDGLELGDAPDRAMSPSGRLIKTDPDEYIYHFPDGNASVARALVRSLVPRSLPAGDMPALVLGRLDYGQLDASGHPIRIRLGSSAVRVRHLGDPATARSVEVTYARGGGLHTVVAGHVVLACWHRVIPYLTRELPPAQVSALQDQVKVPLVYANVVIRTWRAFQKLGLSDFRAPGHFWIGADIDFPVSMGAYQFARTPDDPVILHLRRIPGGPLGQDVRIQFNAGRAELMRLSFTDYERQTRALLGGALGAGGFDPARDIAAITVNRWAHGYAYEYMRPADRFWPGGPLPITLARQGWGRVAIANSDSGAYAYAHSAIDQGVRAARELLGVTAGPAYADFPGPPQDKLKFFGS</sequence>
<name>A0A2K3V2D2_9DEIO</name>
<organism evidence="2 3">
    <name type="scientific">Deinococcus koreensis</name>
    <dbReference type="NCBI Taxonomy" id="2054903"/>
    <lineage>
        <taxon>Bacteria</taxon>
        <taxon>Thermotogati</taxon>
        <taxon>Deinococcota</taxon>
        <taxon>Deinococci</taxon>
        <taxon>Deinococcales</taxon>
        <taxon>Deinococcaceae</taxon>
        <taxon>Deinococcus</taxon>
    </lineage>
</organism>
<dbReference type="AlphaFoldDB" id="A0A2K3V2D2"/>
<evidence type="ECO:0000256" key="1">
    <source>
        <dbReference type="SAM" id="MobiDB-lite"/>
    </source>
</evidence>
<dbReference type="InterPro" id="IPR006311">
    <property type="entry name" value="TAT_signal"/>
</dbReference>
<evidence type="ECO:0000313" key="3">
    <source>
        <dbReference type="Proteomes" id="UP000236379"/>
    </source>
</evidence>
<keyword evidence="3" id="KW-1185">Reference proteome</keyword>
<feature type="region of interest" description="Disordered" evidence="1">
    <location>
        <begin position="1"/>
        <end position="27"/>
    </location>
</feature>
<evidence type="ECO:0000313" key="2">
    <source>
        <dbReference type="EMBL" id="PNY82915.1"/>
    </source>
</evidence>
<dbReference type="EMBL" id="PPPD01000001">
    <property type="protein sequence ID" value="PNY82915.1"/>
    <property type="molecule type" value="Genomic_DNA"/>
</dbReference>